<evidence type="ECO:0000313" key="4">
    <source>
        <dbReference type="EMBL" id="MFC6751983.1"/>
    </source>
</evidence>
<dbReference type="InterPro" id="IPR051257">
    <property type="entry name" value="Diverse_CBS-Domain"/>
</dbReference>
<dbReference type="PANTHER" id="PTHR43080">
    <property type="entry name" value="CBS DOMAIN-CONTAINING PROTEIN CBSX3, MITOCHONDRIAL"/>
    <property type="match status" value="1"/>
</dbReference>
<evidence type="ECO:0000313" key="5">
    <source>
        <dbReference type="Proteomes" id="UP001596442"/>
    </source>
</evidence>
<dbReference type="InterPro" id="IPR046342">
    <property type="entry name" value="CBS_dom_sf"/>
</dbReference>
<feature type="domain" description="CBS" evidence="3">
    <location>
        <begin position="10"/>
        <end position="66"/>
    </location>
</feature>
<protein>
    <submittedName>
        <fullName evidence="4">Cyclic nucleotide-binding/CBS domain-containing protein</fullName>
    </submittedName>
</protein>
<gene>
    <name evidence="4" type="ORF">ACFQEU_00630</name>
</gene>
<keyword evidence="1 2" id="KW-0129">CBS domain</keyword>
<dbReference type="InterPro" id="IPR000644">
    <property type="entry name" value="CBS_dom"/>
</dbReference>
<dbReference type="RefSeq" id="WP_379778217.1">
    <property type="nucleotide sequence ID" value="NZ_JBHSWW010000003.1"/>
</dbReference>
<feature type="domain" description="CBS" evidence="3">
    <location>
        <begin position="75"/>
        <end position="132"/>
    </location>
</feature>
<proteinExistence type="predicted"/>
<evidence type="ECO:0000256" key="2">
    <source>
        <dbReference type="PROSITE-ProRule" id="PRU00703"/>
    </source>
</evidence>
<evidence type="ECO:0000259" key="3">
    <source>
        <dbReference type="PROSITE" id="PS51371"/>
    </source>
</evidence>
<dbReference type="PROSITE" id="PS51371">
    <property type="entry name" value="CBS"/>
    <property type="match status" value="2"/>
</dbReference>
<dbReference type="SUPFAM" id="SSF54631">
    <property type="entry name" value="CBS-domain pair"/>
    <property type="match status" value="1"/>
</dbReference>
<sequence length="133" mass="14310">MTDVPVGRLMSTDLVTVSVDATAAEAATRMLETDVNSVLVVDEAGRLEGILTGTDFVTLVRENDPGDRTPVGTCMTTDVVTASRTDSVEALTTLADGQYTHVPVTDDERVVVGMLSTTDLTRHLAEKRRRSEE</sequence>
<name>A0ABD5S6K5_9EURY</name>
<dbReference type="Proteomes" id="UP001596442">
    <property type="component" value="Unassembled WGS sequence"/>
</dbReference>
<keyword evidence="5" id="KW-1185">Reference proteome</keyword>
<evidence type="ECO:0000256" key="1">
    <source>
        <dbReference type="ARBA" id="ARBA00023122"/>
    </source>
</evidence>
<dbReference type="PANTHER" id="PTHR43080:SF2">
    <property type="entry name" value="CBS DOMAIN-CONTAINING PROTEIN"/>
    <property type="match status" value="1"/>
</dbReference>
<dbReference type="EMBL" id="JBHSWW010000003">
    <property type="protein sequence ID" value="MFC6751983.1"/>
    <property type="molecule type" value="Genomic_DNA"/>
</dbReference>
<dbReference type="Pfam" id="PF00571">
    <property type="entry name" value="CBS"/>
    <property type="match status" value="2"/>
</dbReference>
<organism evidence="4 5">
    <name type="scientific">Halorubrum tibetense</name>
    <dbReference type="NCBI Taxonomy" id="175631"/>
    <lineage>
        <taxon>Archaea</taxon>
        <taxon>Methanobacteriati</taxon>
        <taxon>Methanobacteriota</taxon>
        <taxon>Stenosarchaea group</taxon>
        <taxon>Halobacteria</taxon>
        <taxon>Halobacteriales</taxon>
        <taxon>Haloferacaceae</taxon>
        <taxon>Halorubrum</taxon>
    </lineage>
</organism>
<dbReference type="AlphaFoldDB" id="A0ABD5S6K5"/>
<comment type="caution">
    <text evidence="4">The sequence shown here is derived from an EMBL/GenBank/DDBJ whole genome shotgun (WGS) entry which is preliminary data.</text>
</comment>
<dbReference type="SMART" id="SM00116">
    <property type="entry name" value="CBS"/>
    <property type="match status" value="2"/>
</dbReference>
<dbReference type="Gene3D" id="3.10.580.10">
    <property type="entry name" value="CBS-domain"/>
    <property type="match status" value="1"/>
</dbReference>
<reference evidence="4 5" key="1">
    <citation type="journal article" date="2019" name="Int. J. Syst. Evol. Microbiol.">
        <title>The Global Catalogue of Microorganisms (GCM) 10K type strain sequencing project: providing services to taxonomists for standard genome sequencing and annotation.</title>
        <authorList>
            <consortium name="The Broad Institute Genomics Platform"/>
            <consortium name="The Broad Institute Genome Sequencing Center for Infectious Disease"/>
            <person name="Wu L."/>
            <person name="Ma J."/>
        </authorList>
    </citation>
    <scope>NUCLEOTIDE SEQUENCE [LARGE SCALE GENOMIC DNA]</scope>
    <source>
        <strain evidence="4 5">CGMCC 1.3239</strain>
    </source>
</reference>
<accession>A0ABD5S6K5</accession>